<dbReference type="GO" id="GO:0031417">
    <property type="term" value="C:NatC complex"/>
    <property type="evidence" value="ECO:0007669"/>
    <property type="project" value="TreeGrafter"/>
</dbReference>
<evidence type="ECO:0000256" key="2">
    <source>
        <dbReference type="ARBA" id="ARBA00023315"/>
    </source>
</evidence>
<dbReference type="PANTHER" id="PTHR45896:SF1">
    <property type="entry name" value="N-ALPHA-ACETYLTRANSFERASE 30"/>
    <property type="match status" value="1"/>
</dbReference>
<dbReference type="HOGENOM" id="CLU_110672_0_0_0"/>
<feature type="domain" description="N-acetyltransferase" evidence="4">
    <location>
        <begin position="4"/>
        <end position="153"/>
    </location>
</feature>
<keyword evidence="2 5" id="KW-0012">Acyltransferase</keyword>
<sequence length="153" mass="18108">MSEIKIRNMTIDDLPKIYRLGEKVFTLNKYPNLHRVWDENEVVEFFVNDKESCFVAVDEKNEIAGFILSYIIHKASIRYGYLVWLCIDKQYEKQGIASILFDKFLEHMKKNDVETVIVDVEKSNEKALNFFRNKGFSSPKEQIYLTLNLKDKK</sequence>
<keyword evidence="1 5" id="KW-0808">Transferase</keyword>
<dbReference type="STRING" id="639282.DEFDS_0766"/>
<dbReference type="SUPFAM" id="SSF55729">
    <property type="entry name" value="Acyl-CoA N-acyltransferases (Nat)"/>
    <property type="match status" value="1"/>
</dbReference>
<dbReference type="OrthoDB" id="9790865at2"/>
<evidence type="ECO:0000313" key="5">
    <source>
        <dbReference type="EMBL" id="BAI80244.1"/>
    </source>
</evidence>
<dbReference type="EC" id="2.3.1.-" evidence="5"/>
<comment type="similarity">
    <text evidence="3">Belongs to the acetyltransferase family. MAK3 subfamily.</text>
</comment>
<dbReference type="PANTHER" id="PTHR45896">
    <property type="entry name" value="N-ALPHA-ACETYLTRANSFERASE 30"/>
    <property type="match status" value="1"/>
</dbReference>
<dbReference type="Pfam" id="PF00583">
    <property type="entry name" value="Acetyltransf_1"/>
    <property type="match status" value="1"/>
</dbReference>
<accession>D3PCC1</accession>
<protein>
    <submittedName>
        <fullName evidence="5">Acetyltransferase, GNAT family</fullName>
        <ecNumber evidence="5">2.3.1.-</ecNumber>
    </submittedName>
</protein>
<dbReference type="InterPro" id="IPR044542">
    <property type="entry name" value="NAA30-like"/>
</dbReference>
<dbReference type="AlphaFoldDB" id="D3PCC1"/>
<dbReference type="eggNOG" id="COG0456">
    <property type="taxonomic scope" value="Bacteria"/>
</dbReference>
<gene>
    <name evidence="5" type="ordered locus">DEFDS_0766</name>
</gene>
<dbReference type="InterPro" id="IPR016181">
    <property type="entry name" value="Acyl_CoA_acyltransferase"/>
</dbReference>
<dbReference type="Proteomes" id="UP000001520">
    <property type="component" value="Chromosome"/>
</dbReference>
<organism evidence="5 6">
    <name type="scientific">Deferribacter desulfuricans (strain DSM 14783 / JCM 11476 / NBRC 101012 / SSM1)</name>
    <dbReference type="NCBI Taxonomy" id="639282"/>
    <lineage>
        <taxon>Bacteria</taxon>
        <taxon>Pseudomonadati</taxon>
        <taxon>Deferribacterota</taxon>
        <taxon>Deferribacteres</taxon>
        <taxon>Deferribacterales</taxon>
        <taxon>Deferribacteraceae</taxon>
        <taxon>Deferribacter</taxon>
    </lineage>
</organism>
<proteinExistence type="inferred from homology"/>
<evidence type="ECO:0000256" key="1">
    <source>
        <dbReference type="ARBA" id="ARBA00022679"/>
    </source>
</evidence>
<dbReference type="PIRSF" id="PIRSF037663">
    <property type="entry name" value="Acetyltransf_GNAT_prd"/>
    <property type="match status" value="1"/>
</dbReference>
<dbReference type="GO" id="GO:0004596">
    <property type="term" value="F:protein-N-terminal amino-acid acetyltransferase activity"/>
    <property type="evidence" value="ECO:0007669"/>
    <property type="project" value="InterPro"/>
</dbReference>
<evidence type="ECO:0000256" key="3">
    <source>
        <dbReference type="ARBA" id="ARBA00024025"/>
    </source>
</evidence>
<dbReference type="PROSITE" id="PS51186">
    <property type="entry name" value="GNAT"/>
    <property type="match status" value="1"/>
</dbReference>
<dbReference type="CDD" id="cd04301">
    <property type="entry name" value="NAT_SF"/>
    <property type="match status" value="1"/>
</dbReference>
<dbReference type="InterPro" id="IPR000182">
    <property type="entry name" value="GNAT_dom"/>
</dbReference>
<name>D3PCC1_DEFDS</name>
<dbReference type="KEGG" id="ddf:DEFDS_0766"/>
<keyword evidence="6" id="KW-1185">Reference proteome</keyword>
<dbReference type="RefSeq" id="WP_013007492.1">
    <property type="nucleotide sequence ID" value="NC_013939.1"/>
</dbReference>
<reference evidence="5 6" key="1">
    <citation type="journal article" date="2010" name="DNA Res.">
        <title>Bacterial lifestyle in a deep-sea hydrothermal vent chimney revealed by the genome sequence of the thermophilic bacterium Deferribacter desulfuricans SSM1.</title>
        <authorList>
            <person name="Takaki Y."/>
            <person name="Shimamura S."/>
            <person name="Nakagawa S."/>
            <person name="Fukuhara Y."/>
            <person name="Horikawa H."/>
            <person name="Ankai A."/>
            <person name="Harada T."/>
            <person name="Hosoyama A."/>
            <person name="Oguchi A."/>
            <person name="Fukui S."/>
            <person name="Fujita N."/>
            <person name="Takami H."/>
            <person name="Takai K."/>
        </authorList>
    </citation>
    <scope>NUCLEOTIDE SEQUENCE [LARGE SCALE GENOMIC DNA]</scope>
    <source>
        <strain evidence="6">DSM 14783 / JCM 11476 / NBRC 101012 / SSM1</strain>
    </source>
</reference>
<evidence type="ECO:0000259" key="4">
    <source>
        <dbReference type="PROSITE" id="PS51186"/>
    </source>
</evidence>
<dbReference type="InterPro" id="IPR017255">
    <property type="entry name" value="AcTrfase_GNAT_prd"/>
</dbReference>
<dbReference type="Gene3D" id="3.40.630.30">
    <property type="match status" value="1"/>
</dbReference>
<dbReference type="EMBL" id="AP011529">
    <property type="protein sequence ID" value="BAI80244.1"/>
    <property type="molecule type" value="Genomic_DNA"/>
</dbReference>
<evidence type="ECO:0000313" key="6">
    <source>
        <dbReference type="Proteomes" id="UP000001520"/>
    </source>
</evidence>